<evidence type="ECO:0000313" key="5">
    <source>
        <dbReference type="Proteomes" id="UP000038010"/>
    </source>
</evidence>
<dbReference type="GeneID" id="28737538"/>
<dbReference type="EMBL" id="LFJN01000008">
    <property type="protein sequence ID" value="KPI42139.1"/>
    <property type="molecule type" value="Genomic_DNA"/>
</dbReference>
<dbReference type="SMART" id="SM00198">
    <property type="entry name" value="SCP"/>
    <property type="match status" value="1"/>
</dbReference>
<dbReference type="OrthoDB" id="337038at2759"/>
<dbReference type="GO" id="GO:0005576">
    <property type="term" value="C:extracellular region"/>
    <property type="evidence" value="ECO:0007669"/>
    <property type="project" value="InterPro"/>
</dbReference>
<feature type="signal peptide" evidence="2">
    <location>
        <begin position="1"/>
        <end position="18"/>
    </location>
</feature>
<dbReference type="Pfam" id="PF00188">
    <property type="entry name" value="CAP"/>
    <property type="match status" value="1"/>
</dbReference>
<evidence type="ECO:0000313" key="4">
    <source>
        <dbReference type="EMBL" id="KPI42139.1"/>
    </source>
</evidence>
<dbReference type="InterPro" id="IPR014044">
    <property type="entry name" value="CAP_dom"/>
</dbReference>
<dbReference type="PRINTS" id="PR00837">
    <property type="entry name" value="V5TPXLIKE"/>
</dbReference>
<dbReference type="AlphaFoldDB" id="A0A0N0NP54"/>
<dbReference type="VEuPathDB" id="FungiDB:AB675_5447"/>
<keyword evidence="2" id="KW-0732">Signal</keyword>
<sequence>MKSILVLGASLLASTAIANPIQRRDDVTATEWTQEVVYETVTVTIESDLSSPTPESTTESASSSPSPTSDTQADQQNQPQQSSPSQSSPPPASSISSDYAQGLLDAHNNHRANHSAPPLTWSNELADTARQIAQSCVYAHNMNTNGGGYGQNIGAGAPRDQAPKMISGNMYNDEIGYYPGYGSEPNMDDFHHWGHFSQIVWKGTEKVGCETVYCPGGLANTGSNVSPWFMVCNYSPAGNMAGQYAANVQQPIGMATVNI</sequence>
<accession>A0A0N0NP54</accession>
<dbReference type="PROSITE" id="PS01009">
    <property type="entry name" value="CRISP_1"/>
    <property type="match status" value="1"/>
</dbReference>
<dbReference type="Proteomes" id="UP000038010">
    <property type="component" value="Unassembled WGS sequence"/>
</dbReference>
<proteinExistence type="predicted"/>
<evidence type="ECO:0000256" key="2">
    <source>
        <dbReference type="SAM" id="SignalP"/>
    </source>
</evidence>
<dbReference type="Gene3D" id="3.40.33.10">
    <property type="entry name" value="CAP"/>
    <property type="match status" value="1"/>
</dbReference>
<keyword evidence="5" id="KW-1185">Reference proteome</keyword>
<protein>
    <submittedName>
        <fullName evidence="4">Peptidase inhibitor 16</fullName>
    </submittedName>
</protein>
<feature type="domain" description="SCP" evidence="3">
    <location>
        <begin position="98"/>
        <end position="242"/>
    </location>
</feature>
<comment type="caution">
    <text evidence="4">The sequence shown here is derived from an EMBL/GenBank/DDBJ whole genome shotgun (WGS) entry which is preliminary data.</text>
</comment>
<dbReference type="RefSeq" id="XP_018002102.1">
    <property type="nucleotide sequence ID" value="XM_018145658.1"/>
</dbReference>
<organism evidence="4 5">
    <name type="scientific">Cyphellophora attinorum</name>
    <dbReference type="NCBI Taxonomy" id="1664694"/>
    <lineage>
        <taxon>Eukaryota</taxon>
        <taxon>Fungi</taxon>
        <taxon>Dikarya</taxon>
        <taxon>Ascomycota</taxon>
        <taxon>Pezizomycotina</taxon>
        <taxon>Eurotiomycetes</taxon>
        <taxon>Chaetothyriomycetidae</taxon>
        <taxon>Chaetothyriales</taxon>
        <taxon>Cyphellophoraceae</taxon>
        <taxon>Cyphellophora</taxon>
    </lineage>
</organism>
<feature type="compositionally biased region" description="Low complexity" evidence="1">
    <location>
        <begin position="45"/>
        <end position="86"/>
    </location>
</feature>
<evidence type="ECO:0000256" key="1">
    <source>
        <dbReference type="SAM" id="MobiDB-lite"/>
    </source>
</evidence>
<name>A0A0N0NP54_9EURO</name>
<reference evidence="4 5" key="1">
    <citation type="submission" date="2015-06" db="EMBL/GenBank/DDBJ databases">
        <title>Draft genome of the ant-associated black yeast Phialophora attae CBS 131958.</title>
        <authorList>
            <person name="Moreno L.F."/>
            <person name="Stielow B.J."/>
            <person name="de Hoog S."/>
            <person name="Vicente V.A."/>
            <person name="Weiss V.A."/>
            <person name="de Vries M."/>
            <person name="Cruz L.M."/>
            <person name="Souza E.M."/>
        </authorList>
    </citation>
    <scope>NUCLEOTIDE SEQUENCE [LARGE SCALE GENOMIC DNA]</scope>
    <source>
        <strain evidence="4 5">CBS 131958</strain>
    </source>
</reference>
<dbReference type="InterPro" id="IPR035940">
    <property type="entry name" value="CAP_sf"/>
</dbReference>
<dbReference type="SUPFAM" id="SSF55797">
    <property type="entry name" value="PR-1-like"/>
    <property type="match status" value="1"/>
</dbReference>
<feature type="region of interest" description="Disordered" evidence="1">
    <location>
        <begin position="45"/>
        <end position="98"/>
    </location>
</feature>
<dbReference type="PANTHER" id="PTHR10334">
    <property type="entry name" value="CYSTEINE-RICH SECRETORY PROTEIN-RELATED"/>
    <property type="match status" value="1"/>
</dbReference>
<gene>
    <name evidence="4" type="ORF">AB675_5447</name>
</gene>
<dbReference type="InterPro" id="IPR018244">
    <property type="entry name" value="Allrgn_V5/Tpx1_CS"/>
</dbReference>
<feature type="chain" id="PRO_5005856942" evidence="2">
    <location>
        <begin position="19"/>
        <end position="259"/>
    </location>
</feature>
<dbReference type="STRING" id="1664694.A0A0N0NP54"/>
<dbReference type="PROSITE" id="PS01010">
    <property type="entry name" value="CRISP_2"/>
    <property type="match status" value="1"/>
</dbReference>
<dbReference type="InterPro" id="IPR001283">
    <property type="entry name" value="CRISP-related"/>
</dbReference>
<evidence type="ECO:0000259" key="3">
    <source>
        <dbReference type="SMART" id="SM00198"/>
    </source>
</evidence>